<proteinExistence type="predicted"/>
<gene>
    <name evidence="1" type="ORF">BGZ96_012558</name>
</gene>
<sequence>MANSIYSVLSEDWNRPYFFARSKSVRCPTSLQSNLRALPPYDQLTASIASTNIGKIKTAPLMTAAAGIARSRCLRNRDGSVYQLTPGHELHSVDIRITWRPVTENFVEDSGDPALAISRTCLSALPKGRDRFGFVEYDDEGDEDEEGTQDQRHNAVSNTANIPAAQSRLEGHDDWILVDAGRPILDVNDTSAMIAAGIDPSEPHPNPEAFYLLNHPTDNQSIHRGSLEIGTEEDTKAYDCRLNHEPDCPAASGNSIDDPEFKQNLRFSQNKTAALFRSGSVNL</sequence>
<dbReference type="EMBL" id="JAAAIM010000958">
    <property type="protein sequence ID" value="KAG0283072.1"/>
    <property type="molecule type" value="Genomic_DNA"/>
</dbReference>
<evidence type="ECO:0000313" key="1">
    <source>
        <dbReference type="EMBL" id="KAG0283072.1"/>
    </source>
</evidence>
<protein>
    <submittedName>
        <fullName evidence="1">Uncharacterized protein</fullName>
    </submittedName>
</protein>
<evidence type="ECO:0000313" key="2">
    <source>
        <dbReference type="Proteomes" id="UP001194696"/>
    </source>
</evidence>
<name>A0ABQ7JQV3_9FUNG</name>
<reference evidence="1 2" key="1">
    <citation type="journal article" date="2020" name="Fungal Divers.">
        <title>Resolving the Mortierellaceae phylogeny through synthesis of multi-gene phylogenetics and phylogenomics.</title>
        <authorList>
            <person name="Vandepol N."/>
            <person name="Liber J."/>
            <person name="Desiro A."/>
            <person name="Na H."/>
            <person name="Kennedy M."/>
            <person name="Barry K."/>
            <person name="Grigoriev I.V."/>
            <person name="Miller A.N."/>
            <person name="O'Donnell K."/>
            <person name="Stajich J.E."/>
            <person name="Bonito G."/>
        </authorList>
    </citation>
    <scope>NUCLEOTIDE SEQUENCE [LARGE SCALE GENOMIC DNA]</scope>
    <source>
        <strain evidence="1 2">AD045</strain>
    </source>
</reference>
<comment type="caution">
    <text evidence="1">The sequence shown here is derived from an EMBL/GenBank/DDBJ whole genome shotgun (WGS) entry which is preliminary data.</text>
</comment>
<organism evidence="1 2">
    <name type="scientific">Linnemannia gamsii</name>
    <dbReference type="NCBI Taxonomy" id="64522"/>
    <lineage>
        <taxon>Eukaryota</taxon>
        <taxon>Fungi</taxon>
        <taxon>Fungi incertae sedis</taxon>
        <taxon>Mucoromycota</taxon>
        <taxon>Mortierellomycotina</taxon>
        <taxon>Mortierellomycetes</taxon>
        <taxon>Mortierellales</taxon>
        <taxon>Mortierellaceae</taxon>
        <taxon>Linnemannia</taxon>
    </lineage>
</organism>
<keyword evidence="2" id="KW-1185">Reference proteome</keyword>
<dbReference type="Proteomes" id="UP001194696">
    <property type="component" value="Unassembled WGS sequence"/>
</dbReference>
<accession>A0ABQ7JQV3</accession>